<protein>
    <recommendedName>
        <fullName evidence="2">diguanylate cyclase</fullName>
        <ecNumber evidence="2">2.7.7.65</ecNumber>
    </recommendedName>
</protein>
<evidence type="ECO:0000313" key="8">
    <source>
        <dbReference type="Proteomes" id="UP000030512"/>
    </source>
</evidence>
<dbReference type="Pfam" id="PF00990">
    <property type="entry name" value="GGDEF"/>
    <property type="match status" value="1"/>
</dbReference>
<evidence type="ECO:0000259" key="5">
    <source>
        <dbReference type="PROSITE" id="PS50110"/>
    </source>
</evidence>
<dbReference type="OrthoDB" id="8874570at2"/>
<dbReference type="InterPro" id="IPR000160">
    <property type="entry name" value="GGDEF_dom"/>
</dbReference>
<dbReference type="InterPro" id="IPR050469">
    <property type="entry name" value="Diguanylate_Cyclase"/>
</dbReference>
<accession>A0A126T9B8</accession>
<dbReference type="InterPro" id="IPR029787">
    <property type="entry name" value="Nucleotide_cyclase"/>
</dbReference>
<evidence type="ECO:0000313" key="7">
    <source>
        <dbReference type="EMBL" id="AMK78628.1"/>
    </source>
</evidence>
<dbReference type="SUPFAM" id="SSF52172">
    <property type="entry name" value="CheY-like"/>
    <property type="match status" value="1"/>
</dbReference>
<dbReference type="AlphaFoldDB" id="A0A126T9B8"/>
<dbReference type="InterPro" id="IPR011006">
    <property type="entry name" value="CheY-like_superfamily"/>
</dbReference>
<name>A0A126T9B8_9GAMM</name>
<reference evidence="7 8" key="1">
    <citation type="journal article" date="2015" name="Environ. Microbiol.">
        <title>Methane oxidation coupled to nitrate reduction under hypoxia by the Gammaproteobacterium Methylomonas denitrificans, sp. nov. type strain FJG1.</title>
        <authorList>
            <person name="Kits K.D."/>
            <person name="Klotz M.G."/>
            <person name="Stein L.Y."/>
        </authorList>
    </citation>
    <scope>NUCLEOTIDE SEQUENCE [LARGE SCALE GENOMIC DNA]</scope>
    <source>
        <strain evidence="7 8">FJG1</strain>
    </source>
</reference>
<evidence type="ECO:0000256" key="2">
    <source>
        <dbReference type="ARBA" id="ARBA00012528"/>
    </source>
</evidence>
<dbReference type="Gene3D" id="3.40.50.2300">
    <property type="match status" value="1"/>
</dbReference>
<organism evidence="7 8">
    <name type="scientific">Methylomonas denitrificans</name>
    <dbReference type="NCBI Taxonomy" id="1538553"/>
    <lineage>
        <taxon>Bacteria</taxon>
        <taxon>Pseudomonadati</taxon>
        <taxon>Pseudomonadota</taxon>
        <taxon>Gammaproteobacteria</taxon>
        <taxon>Methylococcales</taxon>
        <taxon>Methylococcaceae</taxon>
        <taxon>Methylomonas</taxon>
    </lineage>
</organism>
<dbReference type="STRING" id="1538553.JT25_019410"/>
<dbReference type="GO" id="GO:0052621">
    <property type="term" value="F:diguanylate cyclase activity"/>
    <property type="evidence" value="ECO:0007669"/>
    <property type="project" value="UniProtKB-EC"/>
</dbReference>
<keyword evidence="8" id="KW-1185">Reference proteome</keyword>
<comment type="cofactor">
    <cofactor evidence="1">
        <name>Mg(2+)</name>
        <dbReference type="ChEBI" id="CHEBI:18420"/>
    </cofactor>
</comment>
<dbReference type="GO" id="GO:0005886">
    <property type="term" value="C:plasma membrane"/>
    <property type="evidence" value="ECO:0007669"/>
    <property type="project" value="TreeGrafter"/>
</dbReference>
<evidence type="ECO:0000256" key="4">
    <source>
        <dbReference type="PROSITE-ProRule" id="PRU00169"/>
    </source>
</evidence>
<dbReference type="NCBIfam" id="TIGR00254">
    <property type="entry name" value="GGDEF"/>
    <property type="match status" value="1"/>
</dbReference>
<evidence type="ECO:0000259" key="6">
    <source>
        <dbReference type="PROSITE" id="PS50887"/>
    </source>
</evidence>
<dbReference type="EMBL" id="CP014476">
    <property type="protein sequence ID" value="AMK78628.1"/>
    <property type="molecule type" value="Genomic_DNA"/>
</dbReference>
<dbReference type="PROSITE" id="PS50110">
    <property type="entry name" value="RESPONSE_REGULATORY"/>
    <property type="match status" value="1"/>
</dbReference>
<feature type="domain" description="GGDEF" evidence="6">
    <location>
        <begin position="168"/>
        <end position="304"/>
    </location>
</feature>
<gene>
    <name evidence="7" type="ORF">JT25_019410</name>
</gene>
<feature type="domain" description="Response regulatory" evidence="5">
    <location>
        <begin position="10"/>
        <end position="125"/>
    </location>
</feature>
<dbReference type="PROSITE" id="PS50887">
    <property type="entry name" value="GGDEF"/>
    <property type="match status" value="1"/>
</dbReference>
<dbReference type="FunFam" id="3.30.70.270:FF:000001">
    <property type="entry name" value="Diguanylate cyclase domain protein"/>
    <property type="match status" value="1"/>
</dbReference>
<dbReference type="PANTHER" id="PTHR45138:SF9">
    <property type="entry name" value="DIGUANYLATE CYCLASE DGCM-RELATED"/>
    <property type="match status" value="1"/>
</dbReference>
<dbReference type="GO" id="GO:0043709">
    <property type="term" value="P:cell adhesion involved in single-species biofilm formation"/>
    <property type="evidence" value="ECO:0007669"/>
    <property type="project" value="TreeGrafter"/>
</dbReference>
<dbReference type="InterPro" id="IPR001789">
    <property type="entry name" value="Sig_transdc_resp-reg_receiver"/>
</dbReference>
<dbReference type="SUPFAM" id="SSF55073">
    <property type="entry name" value="Nucleotide cyclase"/>
    <property type="match status" value="1"/>
</dbReference>
<dbReference type="GO" id="GO:1902201">
    <property type="term" value="P:negative regulation of bacterial-type flagellum-dependent cell motility"/>
    <property type="evidence" value="ECO:0007669"/>
    <property type="project" value="TreeGrafter"/>
</dbReference>
<keyword evidence="4" id="KW-0597">Phosphoprotein</keyword>
<dbReference type="SMART" id="SM00267">
    <property type="entry name" value="GGDEF"/>
    <property type="match status" value="1"/>
</dbReference>
<evidence type="ECO:0000256" key="1">
    <source>
        <dbReference type="ARBA" id="ARBA00001946"/>
    </source>
</evidence>
<dbReference type="GO" id="GO:0000160">
    <property type="term" value="P:phosphorelay signal transduction system"/>
    <property type="evidence" value="ECO:0007669"/>
    <property type="project" value="InterPro"/>
</dbReference>
<dbReference type="InterPro" id="IPR043128">
    <property type="entry name" value="Rev_trsase/Diguanyl_cyclase"/>
</dbReference>
<dbReference type="KEGG" id="mdn:JT25_019410"/>
<dbReference type="RefSeq" id="WP_036274073.1">
    <property type="nucleotide sequence ID" value="NZ_CP014476.1"/>
</dbReference>
<evidence type="ECO:0000256" key="3">
    <source>
        <dbReference type="ARBA" id="ARBA00034247"/>
    </source>
</evidence>
<dbReference type="Gene3D" id="3.30.70.270">
    <property type="match status" value="1"/>
</dbReference>
<feature type="modified residue" description="4-aspartylphosphate" evidence="4">
    <location>
        <position position="58"/>
    </location>
</feature>
<proteinExistence type="predicted"/>
<dbReference type="Proteomes" id="UP000030512">
    <property type="component" value="Chromosome"/>
</dbReference>
<dbReference type="SMART" id="SM00448">
    <property type="entry name" value="REC"/>
    <property type="match status" value="1"/>
</dbReference>
<dbReference type="PANTHER" id="PTHR45138">
    <property type="entry name" value="REGULATORY COMPONENTS OF SENSORY TRANSDUCTION SYSTEM"/>
    <property type="match status" value="1"/>
</dbReference>
<dbReference type="CDD" id="cd19920">
    <property type="entry name" value="REC_PA4781-like"/>
    <property type="match status" value="1"/>
</dbReference>
<dbReference type="EC" id="2.7.7.65" evidence="2"/>
<dbReference type="CDD" id="cd01949">
    <property type="entry name" value="GGDEF"/>
    <property type="match status" value="1"/>
</dbReference>
<comment type="catalytic activity">
    <reaction evidence="3">
        <text>2 GTP = 3',3'-c-di-GMP + 2 diphosphate</text>
        <dbReference type="Rhea" id="RHEA:24898"/>
        <dbReference type="ChEBI" id="CHEBI:33019"/>
        <dbReference type="ChEBI" id="CHEBI:37565"/>
        <dbReference type="ChEBI" id="CHEBI:58805"/>
        <dbReference type="EC" id="2.7.7.65"/>
    </reaction>
</comment>
<sequence>MPSIAHSKPRILIVDDIPNNVEVLGDALAADNQVQFATSGLEGLALAESYLPDLIFLDVMMPEMDGFEVCKRLKSNNATRHIPVIFVTAKDSDDDEGVGLTLGAVDYIKKPFNPALVRMRAKNHIEFKRRADLLESFAMIDALTHLSNRRRFDEQLELEWKRSQRERIPLSVLIMDIDYFKQFNDHYGHGGGDTCLQNVARAMKSALNRPTDFLARYGGEEFVAILPQTDEAGAVAIGERIRLSVETLKIPHRHSLAAPIVTISVGAATYSPIAEMPDASALLQAADQQLYQAKANGRNCVASN</sequence>
<dbReference type="Pfam" id="PF00072">
    <property type="entry name" value="Response_reg"/>
    <property type="match status" value="1"/>
</dbReference>